<protein>
    <submittedName>
        <fullName evidence="9">Uncharacterized protein Sting</fullName>
    </submittedName>
</protein>
<dbReference type="GO" id="GO:0005776">
    <property type="term" value="C:autophagosome"/>
    <property type="evidence" value="ECO:0007669"/>
    <property type="project" value="TreeGrafter"/>
</dbReference>
<dbReference type="GO" id="GO:0000045">
    <property type="term" value="P:autophagosome assembly"/>
    <property type="evidence" value="ECO:0007669"/>
    <property type="project" value="TreeGrafter"/>
</dbReference>
<evidence type="ECO:0000256" key="3">
    <source>
        <dbReference type="ARBA" id="ARBA00022989"/>
    </source>
</evidence>
<dbReference type="InterPro" id="IPR055432">
    <property type="entry name" value="STING_LBD"/>
</dbReference>
<accession>A0A6I8UW46</accession>
<dbReference type="InParanoid" id="A0A6I8UW46"/>
<keyword evidence="4 5" id="KW-0472">Membrane</keyword>
<gene>
    <name evidence="9" type="primary">Sting</name>
</gene>
<dbReference type="GO" id="GO:0035438">
    <property type="term" value="F:cyclic-di-GMP binding"/>
    <property type="evidence" value="ECO:0007669"/>
    <property type="project" value="InterPro"/>
</dbReference>
<dbReference type="Pfam" id="PF15009">
    <property type="entry name" value="STING_LBD"/>
    <property type="match status" value="1"/>
</dbReference>
<reference evidence="9" key="2">
    <citation type="submission" date="2025-08" db="UniProtKB">
        <authorList>
            <consortium name="RefSeq"/>
        </authorList>
    </citation>
    <scope>IDENTIFICATION</scope>
    <source>
        <strain evidence="9">MV-25-SWS-2005</strain>
        <tissue evidence="9">Whole body</tissue>
    </source>
</reference>
<evidence type="ECO:0000313" key="9">
    <source>
        <dbReference type="RefSeq" id="XP_001361826.4"/>
    </source>
</evidence>
<dbReference type="GO" id="GO:0016239">
    <property type="term" value="P:positive regulation of macroautophagy"/>
    <property type="evidence" value="ECO:0007669"/>
    <property type="project" value="TreeGrafter"/>
</dbReference>
<evidence type="ECO:0000256" key="4">
    <source>
        <dbReference type="ARBA" id="ARBA00023136"/>
    </source>
</evidence>
<feature type="domain" description="STING ligand-binding" evidence="6">
    <location>
        <begin position="144"/>
        <end position="329"/>
    </location>
</feature>
<evidence type="ECO:0000256" key="1">
    <source>
        <dbReference type="ARBA" id="ARBA00004141"/>
    </source>
</evidence>
<evidence type="ECO:0000313" key="8">
    <source>
        <dbReference type="Proteomes" id="UP000001819"/>
    </source>
</evidence>
<dbReference type="Proteomes" id="UP000001819">
    <property type="component" value="Chromosome 3"/>
</dbReference>
<dbReference type="InterPro" id="IPR038623">
    <property type="entry name" value="STING_C_sf"/>
</dbReference>
<dbReference type="RefSeq" id="XP_001361826.4">
    <property type="nucleotide sequence ID" value="XM_001361789.5"/>
</dbReference>
<sequence length="334" mass="39062">MAPPEERSARIRVMRDKKSRALEMFGGYLDTSVRIIGVVFLAELIRRLALSVIEYFQFSRYYLPEDRLWVILRRSFIYNKSSTFIFLGFVVLGFIRFAATGNYKSLMPTAMYLAQMPLYWLLFSSLGGSTLSYSHWIREPHGLDYASGMASNYFHGYLNLSLPERQGEGLQHRMAVYEETHNITFGLHRLIILIPDEMFVNGIIESDLLEKVEPLETVHIKRAGVDRPYKHAVYKLKRKIDGKIYYFAIEGATPMLSFFDSMQSHLSATWQMHEMKREIWLKFYKHLKDLLQTWPETRNLVEPIIYNSHHTNGNLIDVGELIIAHMENKKNKYA</sequence>
<dbReference type="GO" id="GO:0032481">
    <property type="term" value="P:positive regulation of type I interferon production"/>
    <property type="evidence" value="ECO:0007669"/>
    <property type="project" value="InterPro"/>
</dbReference>
<evidence type="ECO:0000259" key="6">
    <source>
        <dbReference type="Pfam" id="PF15009"/>
    </source>
</evidence>
<dbReference type="PANTHER" id="PTHR34339:SF1">
    <property type="entry name" value="STIMULATOR OF INTERFERON GENES PROTEIN"/>
    <property type="match status" value="1"/>
</dbReference>
<dbReference type="GO" id="GO:0061709">
    <property type="term" value="P:reticulophagy"/>
    <property type="evidence" value="ECO:0007669"/>
    <property type="project" value="TreeGrafter"/>
</dbReference>
<evidence type="ECO:0000259" key="7">
    <source>
        <dbReference type="Pfam" id="PF23417"/>
    </source>
</evidence>
<dbReference type="FunCoup" id="A0A6I8UW46">
    <property type="interactions" value="319"/>
</dbReference>
<dbReference type="CDD" id="cd12146">
    <property type="entry name" value="STING_C"/>
    <property type="match status" value="1"/>
</dbReference>
<feature type="transmembrane region" description="Helical" evidence="5">
    <location>
        <begin position="118"/>
        <end position="137"/>
    </location>
</feature>
<dbReference type="GO" id="GO:0045087">
    <property type="term" value="P:innate immune response"/>
    <property type="evidence" value="ECO:0007669"/>
    <property type="project" value="TreeGrafter"/>
</dbReference>
<dbReference type="GO" id="GO:0005789">
    <property type="term" value="C:endoplasmic reticulum membrane"/>
    <property type="evidence" value="ECO:0007669"/>
    <property type="project" value="TreeGrafter"/>
</dbReference>
<proteinExistence type="predicted"/>
<keyword evidence="8" id="KW-1185">Reference proteome</keyword>
<feature type="domain" description="STING transmembrane" evidence="7">
    <location>
        <begin position="29"/>
        <end position="142"/>
    </location>
</feature>
<dbReference type="InterPro" id="IPR033952">
    <property type="entry name" value="STING_C"/>
</dbReference>
<dbReference type="GO" id="GO:0061507">
    <property type="term" value="F:2',3'-cyclic GMP-AMP binding"/>
    <property type="evidence" value="ECO:0007669"/>
    <property type="project" value="TreeGrafter"/>
</dbReference>
<dbReference type="Gene3D" id="3.40.50.12100">
    <property type="entry name" value="Stimulator of interferon genes protein"/>
    <property type="match status" value="1"/>
</dbReference>
<name>A0A6I8UW46_DROPS</name>
<dbReference type="GO" id="GO:0002218">
    <property type="term" value="P:activation of innate immune response"/>
    <property type="evidence" value="ECO:0007669"/>
    <property type="project" value="InterPro"/>
</dbReference>
<keyword evidence="2 5" id="KW-0812">Transmembrane</keyword>
<dbReference type="Pfam" id="PF23417">
    <property type="entry name" value="STING_TM"/>
    <property type="match status" value="1"/>
</dbReference>
<evidence type="ECO:0000256" key="5">
    <source>
        <dbReference type="SAM" id="Phobius"/>
    </source>
</evidence>
<feature type="transmembrane region" description="Helical" evidence="5">
    <location>
        <begin position="77"/>
        <end position="98"/>
    </location>
</feature>
<evidence type="ECO:0000256" key="2">
    <source>
        <dbReference type="ARBA" id="ARBA00022692"/>
    </source>
</evidence>
<dbReference type="AlphaFoldDB" id="A0A6I8UW46"/>
<keyword evidence="3 5" id="KW-1133">Transmembrane helix</keyword>
<dbReference type="InterPro" id="IPR029158">
    <property type="entry name" value="STING"/>
</dbReference>
<reference evidence="8" key="1">
    <citation type="submission" date="2024-06" db="UniProtKB">
        <authorList>
            <consortium name="RefSeq"/>
        </authorList>
    </citation>
    <scope>NUCLEOTIDE SEQUENCE [LARGE SCALE GENOMIC DNA]</scope>
    <source>
        <strain evidence="8">MV2-25</strain>
    </source>
</reference>
<dbReference type="PANTHER" id="PTHR34339">
    <property type="entry name" value="STIMULATOR OF INTERFERON GENES PROTEIN"/>
    <property type="match status" value="1"/>
</dbReference>
<comment type="subcellular location">
    <subcellularLocation>
        <location evidence="1">Membrane</location>
        <topology evidence="1">Multi-pass membrane protein</topology>
    </subcellularLocation>
</comment>
<organism evidence="8 9">
    <name type="scientific">Drosophila pseudoobscura pseudoobscura</name>
    <name type="common">Fruit fly</name>
    <dbReference type="NCBI Taxonomy" id="46245"/>
    <lineage>
        <taxon>Eukaryota</taxon>
        <taxon>Metazoa</taxon>
        <taxon>Ecdysozoa</taxon>
        <taxon>Arthropoda</taxon>
        <taxon>Hexapoda</taxon>
        <taxon>Insecta</taxon>
        <taxon>Pterygota</taxon>
        <taxon>Neoptera</taxon>
        <taxon>Endopterygota</taxon>
        <taxon>Diptera</taxon>
        <taxon>Brachycera</taxon>
        <taxon>Muscomorpha</taxon>
        <taxon>Ephydroidea</taxon>
        <taxon>Drosophilidae</taxon>
        <taxon>Drosophila</taxon>
        <taxon>Sophophora</taxon>
    </lineage>
</organism>
<dbReference type="KEGG" id="dpo:4805425"/>
<dbReference type="InterPro" id="IPR055434">
    <property type="entry name" value="STING_TM"/>
</dbReference>